<keyword evidence="1" id="KW-1133">Transmembrane helix</keyword>
<sequence length="114" mass="13068">MACTTRATGVEDERGGGYDYWIGLEGSWSLFGDRAGWFCGIGWVRCVFTIWRYSHFLRALNGIFVFVWSFPFCGFLSLNGGDCTAELKEVLREESFSVVGKYSWRIRMSGLAWY</sequence>
<proteinExistence type="predicted"/>
<keyword evidence="1" id="KW-0472">Membrane</keyword>
<feature type="transmembrane region" description="Helical" evidence="1">
    <location>
        <begin position="60"/>
        <end position="78"/>
    </location>
</feature>
<reference evidence="2 3" key="1">
    <citation type="journal article" date="2018" name="Nat. Ecol. Evol.">
        <title>Pezizomycetes genomes reveal the molecular basis of ectomycorrhizal truffle lifestyle.</title>
        <authorList>
            <person name="Murat C."/>
            <person name="Payen T."/>
            <person name="Noel B."/>
            <person name="Kuo A."/>
            <person name="Morin E."/>
            <person name="Chen J."/>
            <person name="Kohler A."/>
            <person name="Krizsan K."/>
            <person name="Balestrini R."/>
            <person name="Da Silva C."/>
            <person name="Montanini B."/>
            <person name="Hainaut M."/>
            <person name="Levati E."/>
            <person name="Barry K.W."/>
            <person name="Belfiori B."/>
            <person name="Cichocki N."/>
            <person name="Clum A."/>
            <person name="Dockter R.B."/>
            <person name="Fauchery L."/>
            <person name="Guy J."/>
            <person name="Iotti M."/>
            <person name="Le Tacon F."/>
            <person name="Lindquist E.A."/>
            <person name="Lipzen A."/>
            <person name="Malagnac F."/>
            <person name="Mello A."/>
            <person name="Molinier V."/>
            <person name="Miyauchi S."/>
            <person name="Poulain J."/>
            <person name="Riccioni C."/>
            <person name="Rubini A."/>
            <person name="Sitrit Y."/>
            <person name="Splivallo R."/>
            <person name="Traeger S."/>
            <person name="Wang M."/>
            <person name="Zifcakova L."/>
            <person name="Wipf D."/>
            <person name="Zambonelli A."/>
            <person name="Paolocci F."/>
            <person name="Nowrousian M."/>
            <person name="Ottonello S."/>
            <person name="Baldrian P."/>
            <person name="Spatafora J.W."/>
            <person name="Henrissat B."/>
            <person name="Nagy L.G."/>
            <person name="Aury J.M."/>
            <person name="Wincker P."/>
            <person name="Grigoriev I.V."/>
            <person name="Bonfante P."/>
            <person name="Martin F.M."/>
        </authorList>
    </citation>
    <scope>NUCLEOTIDE SEQUENCE [LARGE SCALE GENOMIC DNA]</scope>
    <source>
        <strain evidence="2 3">RN42</strain>
    </source>
</reference>
<name>A0A3N4IP58_ASCIM</name>
<evidence type="ECO:0008006" key="4">
    <source>
        <dbReference type="Google" id="ProtNLM"/>
    </source>
</evidence>
<dbReference type="EMBL" id="ML119645">
    <property type="protein sequence ID" value="RPA87962.1"/>
    <property type="molecule type" value="Genomic_DNA"/>
</dbReference>
<protein>
    <recommendedName>
        <fullName evidence="4">Transmembrane protein</fullName>
    </recommendedName>
</protein>
<feature type="non-terminal residue" evidence="2">
    <location>
        <position position="114"/>
    </location>
</feature>
<dbReference type="AlphaFoldDB" id="A0A3N4IP58"/>
<evidence type="ECO:0000256" key="1">
    <source>
        <dbReference type="SAM" id="Phobius"/>
    </source>
</evidence>
<keyword evidence="3" id="KW-1185">Reference proteome</keyword>
<gene>
    <name evidence="2" type="ORF">BJ508DRAFT_409894</name>
</gene>
<keyword evidence="1" id="KW-0812">Transmembrane</keyword>
<organism evidence="2 3">
    <name type="scientific">Ascobolus immersus RN42</name>
    <dbReference type="NCBI Taxonomy" id="1160509"/>
    <lineage>
        <taxon>Eukaryota</taxon>
        <taxon>Fungi</taxon>
        <taxon>Dikarya</taxon>
        <taxon>Ascomycota</taxon>
        <taxon>Pezizomycotina</taxon>
        <taxon>Pezizomycetes</taxon>
        <taxon>Pezizales</taxon>
        <taxon>Ascobolaceae</taxon>
        <taxon>Ascobolus</taxon>
    </lineage>
</organism>
<dbReference type="Proteomes" id="UP000275078">
    <property type="component" value="Unassembled WGS sequence"/>
</dbReference>
<evidence type="ECO:0000313" key="2">
    <source>
        <dbReference type="EMBL" id="RPA87962.1"/>
    </source>
</evidence>
<accession>A0A3N4IP58</accession>
<evidence type="ECO:0000313" key="3">
    <source>
        <dbReference type="Proteomes" id="UP000275078"/>
    </source>
</evidence>